<dbReference type="CDD" id="cd00086">
    <property type="entry name" value="homeodomain"/>
    <property type="match status" value="1"/>
</dbReference>
<keyword evidence="3 5" id="KW-0371">Homeobox</keyword>
<keyword evidence="10" id="KW-1185">Reference proteome</keyword>
<dbReference type="SUPFAM" id="SSF46689">
    <property type="entry name" value="Homeodomain-like"/>
    <property type="match status" value="1"/>
</dbReference>
<dbReference type="Gene3D" id="1.10.10.60">
    <property type="entry name" value="Homeodomain-like"/>
    <property type="match status" value="1"/>
</dbReference>
<keyword evidence="2 5" id="KW-0238">DNA-binding</keyword>
<evidence type="ECO:0000256" key="5">
    <source>
        <dbReference type="PROSITE-ProRule" id="PRU00108"/>
    </source>
</evidence>
<feature type="DNA-binding region" description="Homeobox" evidence="5">
    <location>
        <begin position="105"/>
        <end position="164"/>
    </location>
</feature>
<dbReference type="Proteomes" id="UP000298663">
    <property type="component" value="Unassembled WGS sequence"/>
</dbReference>
<feature type="compositionally biased region" description="Low complexity" evidence="7">
    <location>
        <begin position="90"/>
        <end position="103"/>
    </location>
</feature>
<reference evidence="9 10" key="1">
    <citation type="journal article" date="2015" name="Genome Biol.">
        <title>Comparative genomics of Steinernema reveals deeply conserved gene regulatory networks.</title>
        <authorList>
            <person name="Dillman A.R."/>
            <person name="Macchietto M."/>
            <person name="Porter C.F."/>
            <person name="Rogers A."/>
            <person name="Williams B."/>
            <person name="Antoshechkin I."/>
            <person name="Lee M.M."/>
            <person name="Goodwin Z."/>
            <person name="Lu X."/>
            <person name="Lewis E.E."/>
            <person name="Goodrich-Blair H."/>
            <person name="Stock S.P."/>
            <person name="Adams B.J."/>
            <person name="Sternberg P.W."/>
            <person name="Mortazavi A."/>
        </authorList>
    </citation>
    <scope>NUCLEOTIDE SEQUENCE [LARGE SCALE GENOMIC DNA]</scope>
    <source>
        <strain evidence="9 10">ALL</strain>
    </source>
</reference>
<accession>A0A4U5LYH1</accession>
<dbReference type="GO" id="GO:0007420">
    <property type="term" value="P:brain development"/>
    <property type="evidence" value="ECO:0007669"/>
    <property type="project" value="TreeGrafter"/>
</dbReference>
<dbReference type="Pfam" id="PF00046">
    <property type="entry name" value="Homeodomain"/>
    <property type="match status" value="1"/>
</dbReference>
<protein>
    <recommendedName>
        <fullName evidence="8">Homeobox domain-containing protein</fullName>
    </recommendedName>
</protein>
<dbReference type="AlphaFoldDB" id="A0A4U5LYH1"/>
<comment type="caution">
    <text evidence="9">The sequence shown here is derived from an EMBL/GenBank/DDBJ whole genome shotgun (WGS) entry which is preliminary data.</text>
</comment>
<dbReference type="PANTHER" id="PTHR24339:SF28">
    <property type="entry name" value="E5-RELATED"/>
    <property type="match status" value="1"/>
</dbReference>
<proteinExistence type="predicted"/>
<dbReference type="OrthoDB" id="6159439at2759"/>
<dbReference type="EMBL" id="AZBU02000011">
    <property type="protein sequence ID" value="TKR61292.1"/>
    <property type="molecule type" value="Genomic_DNA"/>
</dbReference>
<dbReference type="STRING" id="34508.A0A4U5LYH1"/>
<evidence type="ECO:0000256" key="4">
    <source>
        <dbReference type="ARBA" id="ARBA00023242"/>
    </source>
</evidence>
<evidence type="ECO:0000256" key="7">
    <source>
        <dbReference type="SAM" id="MobiDB-lite"/>
    </source>
</evidence>
<evidence type="ECO:0000256" key="2">
    <source>
        <dbReference type="ARBA" id="ARBA00023125"/>
    </source>
</evidence>
<gene>
    <name evidence="9" type="ORF">L596_028418</name>
</gene>
<evidence type="ECO:0000313" key="9">
    <source>
        <dbReference type="EMBL" id="TKR61292.1"/>
    </source>
</evidence>
<name>A0A4U5LYH1_STECR</name>
<sequence>MAKAEASIFEEEALKSVSGERINMTPWEEGDTSFKAVDPLWDLDLHKSDAPNPEIPQEPEALASQQTVAELDMPSEPGTSKPSQTPSTLKIEPISEASSASAPKQKRASVKFTATQTQLLEDFYKQSENASIEKKKELAKKSGLTLEQVTRWFQNKRYRLRKTRKDAV</sequence>
<dbReference type="InterPro" id="IPR009057">
    <property type="entry name" value="Homeodomain-like_sf"/>
</dbReference>
<comment type="subcellular location">
    <subcellularLocation>
        <location evidence="1 5 6">Nucleus</location>
    </subcellularLocation>
</comment>
<reference evidence="9 10" key="2">
    <citation type="journal article" date="2019" name="G3 (Bethesda)">
        <title>Hybrid Assembly of the Genome of the Entomopathogenic Nematode Steinernema carpocapsae Identifies the X-Chromosome.</title>
        <authorList>
            <person name="Serra L."/>
            <person name="Macchietto M."/>
            <person name="Macias-Munoz A."/>
            <person name="McGill C.J."/>
            <person name="Rodriguez I.M."/>
            <person name="Rodriguez B."/>
            <person name="Murad R."/>
            <person name="Mortazavi A."/>
        </authorList>
    </citation>
    <scope>NUCLEOTIDE SEQUENCE [LARGE SCALE GENOMIC DNA]</scope>
    <source>
        <strain evidence="9 10">ALL</strain>
    </source>
</reference>
<dbReference type="PANTHER" id="PTHR24339">
    <property type="entry name" value="HOMEOBOX PROTEIN EMX-RELATED"/>
    <property type="match status" value="1"/>
</dbReference>
<dbReference type="PROSITE" id="PS50071">
    <property type="entry name" value="HOMEOBOX_2"/>
    <property type="match status" value="1"/>
</dbReference>
<dbReference type="GO" id="GO:0000978">
    <property type="term" value="F:RNA polymerase II cis-regulatory region sequence-specific DNA binding"/>
    <property type="evidence" value="ECO:0007669"/>
    <property type="project" value="TreeGrafter"/>
</dbReference>
<dbReference type="GO" id="GO:0005634">
    <property type="term" value="C:nucleus"/>
    <property type="evidence" value="ECO:0007669"/>
    <property type="project" value="UniProtKB-SubCell"/>
</dbReference>
<dbReference type="InterPro" id="IPR001356">
    <property type="entry name" value="HD"/>
</dbReference>
<evidence type="ECO:0000259" key="8">
    <source>
        <dbReference type="PROSITE" id="PS50071"/>
    </source>
</evidence>
<dbReference type="InterPro" id="IPR050877">
    <property type="entry name" value="EMX-VAX-Noto_Homeobox_TFs"/>
</dbReference>
<dbReference type="SMART" id="SM00389">
    <property type="entry name" value="HOX"/>
    <property type="match status" value="1"/>
</dbReference>
<evidence type="ECO:0000313" key="10">
    <source>
        <dbReference type="Proteomes" id="UP000298663"/>
    </source>
</evidence>
<dbReference type="GO" id="GO:0000981">
    <property type="term" value="F:DNA-binding transcription factor activity, RNA polymerase II-specific"/>
    <property type="evidence" value="ECO:0007669"/>
    <property type="project" value="TreeGrafter"/>
</dbReference>
<dbReference type="GO" id="GO:0030182">
    <property type="term" value="P:neuron differentiation"/>
    <property type="evidence" value="ECO:0007669"/>
    <property type="project" value="TreeGrafter"/>
</dbReference>
<organism evidence="9 10">
    <name type="scientific">Steinernema carpocapsae</name>
    <name type="common">Entomopathogenic nematode</name>
    <dbReference type="NCBI Taxonomy" id="34508"/>
    <lineage>
        <taxon>Eukaryota</taxon>
        <taxon>Metazoa</taxon>
        <taxon>Ecdysozoa</taxon>
        <taxon>Nematoda</taxon>
        <taxon>Chromadorea</taxon>
        <taxon>Rhabditida</taxon>
        <taxon>Tylenchina</taxon>
        <taxon>Panagrolaimomorpha</taxon>
        <taxon>Strongyloidoidea</taxon>
        <taxon>Steinernematidae</taxon>
        <taxon>Steinernema</taxon>
    </lineage>
</organism>
<feature type="domain" description="Homeobox" evidence="8">
    <location>
        <begin position="103"/>
        <end position="163"/>
    </location>
</feature>
<keyword evidence="4 5" id="KW-0539">Nucleus</keyword>
<feature type="compositionally biased region" description="Polar residues" evidence="7">
    <location>
        <begin position="77"/>
        <end position="88"/>
    </location>
</feature>
<evidence type="ECO:0000256" key="6">
    <source>
        <dbReference type="RuleBase" id="RU000682"/>
    </source>
</evidence>
<evidence type="ECO:0000256" key="1">
    <source>
        <dbReference type="ARBA" id="ARBA00004123"/>
    </source>
</evidence>
<feature type="region of interest" description="Disordered" evidence="7">
    <location>
        <begin position="44"/>
        <end position="111"/>
    </location>
</feature>
<evidence type="ECO:0000256" key="3">
    <source>
        <dbReference type="ARBA" id="ARBA00023155"/>
    </source>
</evidence>